<dbReference type="Gramene" id="PVH47694">
    <property type="protein sequence ID" value="PVH47694"/>
    <property type="gene ID" value="PAHAL_4G119100"/>
</dbReference>
<dbReference type="Proteomes" id="UP000243499">
    <property type="component" value="Chromosome 4"/>
</dbReference>
<evidence type="ECO:0000256" key="1">
    <source>
        <dbReference type="SAM" id="MobiDB-lite"/>
    </source>
</evidence>
<reference evidence="2" key="1">
    <citation type="submission" date="2018-04" db="EMBL/GenBank/DDBJ databases">
        <title>WGS assembly of Panicum hallii.</title>
        <authorList>
            <person name="Lovell J."/>
            <person name="Jenkins J."/>
            <person name="Lowry D."/>
            <person name="Mamidi S."/>
            <person name="Sreedasyam A."/>
            <person name="Weng X."/>
            <person name="Barry K."/>
            <person name="Bonette J."/>
            <person name="Campitelli B."/>
            <person name="Daum C."/>
            <person name="Gordon S."/>
            <person name="Gould B."/>
            <person name="Lipzen A."/>
            <person name="Macqueen A."/>
            <person name="Palacio-Mejia J."/>
            <person name="Plott C."/>
            <person name="Shakirov E."/>
            <person name="Shu S."/>
            <person name="Yoshinaga Y."/>
            <person name="Zane M."/>
            <person name="Rokhsar D."/>
            <person name="Grimwood J."/>
            <person name="Schmutz J."/>
            <person name="Juenger T."/>
        </authorList>
    </citation>
    <scope>NUCLEOTIDE SEQUENCE [LARGE SCALE GENOMIC DNA]</scope>
    <source>
        <strain evidence="2">FIL2</strain>
    </source>
</reference>
<organism evidence="2">
    <name type="scientific">Panicum hallii</name>
    <dbReference type="NCBI Taxonomy" id="206008"/>
    <lineage>
        <taxon>Eukaryota</taxon>
        <taxon>Viridiplantae</taxon>
        <taxon>Streptophyta</taxon>
        <taxon>Embryophyta</taxon>
        <taxon>Tracheophyta</taxon>
        <taxon>Spermatophyta</taxon>
        <taxon>Magnoliopsida</taxon>
        <taxon>Liliopsida</taxon>
        <taxon>Poales</taxon>
        <taxon>Poaceae</taxon>
        <taxon>PACMAD clade</taxon>
        <taxon>Panicoideae</taxon>
        <taxon>Panicodae</taxon>
        <taxon>Paniceae</taxon>
        <taxon>Panicinae</taxon>
        <taxon>Panicum</taxon>
        <taxon>Panicum sect. Panicum</taxon>
    </lineage>
</organism>
<dbReference type="AlphaFoldDB" id="A0A2T8JCP3"/>
<accession>A0A2T8JCP3</accession>
<evidence type="ECO:0000313" key="2">
    <source>
        <dbReference type="EMBL" id="PVH47694.1"/>
    </source>
</evidence>
<dbReference type="EMBL" id="CM008049">
    <property type="protein sequence ID" value="PVH47694.1"/>
    <property type="molecule type" value="Genomic_DNA"/>
</dbReference>
<sequence length="74" mass="8193">MRCVCELSVGDLPFSVVDMNPVGWPCIEDLPLQYGESRHTACKFCQGEEQKKSRPTGMVLSGSRQDTTAAEEDK</sequence>
<proteinExistence type="predicted"/>
<protein>
    <submittedName>
        <fullName evidence="2">Uncharacterized protein</fullName>
    </submittedName>
</protein>
<name>A0A2T8JCP3_9POAL</name>
<gene>
    <name evidence="2" type="ORF">PAHAL_4G119100</name>
</gene>
<feature type="region of interest" description="Disordered" evidence="1">
    <location>
        <begin position="53"/>
        <end position="74"/>
    </location>
</feature>